<keyword evidence="1" id="KW-0677">Repeat</keyword>
<dbReference type="InterPro" id="IPR011990">
    <property type="entry name" value="TPR-like_helical_dom_sf"/>
</dbReference>
<dbReference type="PANTHER" id="PTHR47926">
    <property type="entry name" value="PENTATRICOPEPTIDE REPEAT-CONTAINING PROTEIN"/>
    <property type="match status" value="1"/>
</dbReference>
<proteinExistence type="predicted"/>
<dbReference type="GO" id="GO:0003723">
    <property type="term" value="F:RNA binding"/>
    <property type="evidence" value="ECO:0007669"/>
    <property type="project" value="InterPro"/>
</dbReference>
<sequence length="121" mass="13467">MSRSRSSWFGDGCSRAVSGARLSIRDSGAELVDPRLHCLWVHRIYELPDRDRIAWTRLINGYVRSGRAREAVDLFLGMMEANVRPDEVSIVAACTSCSQLSPAPSPLVLVWVLFARGGKYT</sequence>
<dbReference type="GO" id="GO:0009451">
    <property type="term" value="P:RNA modification"/>
    <property type="evidence" value="ECO:0007669"/>
    <property type="project" value="InterPro"/>
</dbReference>
<name>A0AAV8R780_ENSVE</name>
<organism evidence="3 4">
    <name type="scientific">Ensete ventricosum</name>
    <name type="common">Abyssinian banana</name>
    <name type="synonym">Musa ensete</name>
    <dbReference type="NCBI Taxonomy" id="4639"/>
    <lineage>
        <taxon>Eukaryota</taxon>
        <taxon>Viridiplantae</taxon>
        <taxon>Streptophyta</taxon>
        <taxon>Embryophyta</taxon>
        <taxon>Tracheophyta</taxon>
        <taxon>Spermatophyta</taxon>
        <taxon>Magnoliopsida</taxon>
        <taxon>Liliopsida</taxon>
        <taxon>Zingiberales</taxon>
        <taxon>Musaceae</taxon>
        <taxon>Ensete</taxon>
    </lineage>
</organism>
<comment type="caution">
    <text evidence="3">The sequence shown here is derived from an EMBL/GenBank/DDBJ whole genome shotgun (WGS) entry which is preliminary data.</text>
</comment>
<dbReference type="Proteomes" id="UP001222027">
    <property type="component" value="Unassembled WGS sequence"/>
</dbReference>
<evidence type="ECO:0008006" key="5">
    <source>
        <dbReference type="Google" id="ProtNLM"/>
    </source>
</evidence>
<reference evidence="3 4" key="1">
    <citation type="submission" date="2022-12" db="EMBL/GenBank/DDBJ databases">
        <title>Chromosome-scale assembly of the Ensete ventricosum genome.</title>
        <authorList>
            <person name="Dussert Y."/>
            <person name="Stocks J."/>
            <person name="Wendawek A."/>
            <person name="Woldeyes F."/>
            <person name="Nichols R.A."/>
            <person name="Borrell J.S."/>
        </authorList>
    </citation>
    <scope>NUCLEOTIDE SEQUENCE [LARGE SCALE GENOMIC DNA]</scope>
    <source>
        <strain evidence="4">cv. Maze</strain>
        <tissue evidence="3">Seeds</tissue>
    </source>
</reference>
<dbReference type="Gene3D" id="1.25.40.10">
    <property type="entry name" value="Tetratricopeptide repeat domain"/>
    <property type="match status" value="1"/>
</dbReference>
<dbReference type="Pfam" id="PF13041">
    <property type="entry name" value="PPR_2"/>
    <property type="match status" value="1"/>
</dbReference>
<keyword evidence="4" id="KW-1185">Reference proteome</keyword>
<dbReference type="EMBL" id="JAQQAF010000003">
    <property type="protein sequence ID" value="KAJ8497419.1"/>
    <property type="molecule type" value="Genomic_DNA"/>
</dbReference>
<gene>
    <name evidence="3" type="ORF">OPV22_007971</name>
</gene>
<dbReference type="AlphaFoldDB" id="A0AAV8R780"/>
<evidence type="ECO:0000313" key="3">
    <source>
        <dbReference type="EMBL" id="KAJ8497419.1"/>
    </source>
</evidence>
<dbReference type="PROSITE" id="PS51375">
    <property type="entry name" value="PPR"/>
    <property type="match status" value="1"/>
</dbReference>
<evidence type="ECO:0000313" key="4">
    <source>
        <dbReference type="Proteomes" id="UP001222027"/>
    </source>
</evidence>
<evidence type="ECO:0000256" key="2">
    <source>
        <dbReference type="PROSITE-ProRule" id="PRU00708"/>
    </source>
</evidence>
<dbReference type="InterPro" id="IPR046960">
    <property type="entry name" value="PPR_At4g14850-like_plant"/>
</dbReference>
<protein>
    <recommendedName>
        <fullName evidence="5">Pentatricopeptide repeat-containing protein</fullName>
    </recommendedName>
</protein>
<accession>A0AAV8R780</accession>
<evidence type="ECO:0000256" key="1">
    <source>
        <dbReference type="ARBA" id="ARBA00022737"/>
    </source>
</evidence>
<dbReference type="NCBIfam" id="TIGR00756">
    <property type="entry name" value="PPR"/>
    <property type="match status" value="1"/>
</dbReference>
<feature type="repeat" description="PPR" evidence="2">
    <location>
        <begin position="51"/>
        <end position="85"/>
    </location>
</feature>
<dbReference type="InterPro" id="IPR002885">
    <property type="entry name" value="PPR_rpt"/>
</dbReference>